<dbReference type="PANTHER" id="PTHR43664">
    <property type="entry name" value="MONOAMINE OXIDASE-RELATED"/>
    <property type="match status" value="1"/>
</dbReference>
<evidence type="ECO:0000259" key="2">
    <source>
        <dbReference type="Pfam" id="PF01575"/>
    </source>
</evidence>
<organism evidence="3 4">
    <name type="scientific">Ilumatobacter fluminis</name>
    <dbReference type="NCBI Taxonomy" id="467091"/>
    <lineage>
        <taxon>Bacteria</taxon>
        <taxon>Bacillati</taxon>
        <taxon>Actinomycetota</taxon>
        <taxon>Acidimicrobiia</taxon>
        <taxon>Acidimicrobiales</taxon>
        <taxon>Ilumatobacteraceae</taxon>
        <taxon>Ilumatobacter</taxon>
    </lineage>
</organism>
<accession>A0A4R7I1G4</accession>
<dbReference type="Gene3D" id="3.10.129.10">
    <property type="entry name" value="Hotdog Thioesterase"/>
    <property type="match status" value="2"/>
</dbReference>
<proteinExistence type="inferred from homology"/>
<gene>
    <name evidence="3" type="ORF">BDK89_3020</name>
</gene>
<keyword evidence="4" id="KW-1185">Reference proteome</keyword>
<comment type="similarity">
    <text evidence="1">Belongs to the enoyl-CoA hydratase/isomerase family.</text>
</comment>
<evidence type="ECO:0000313" key="3">
    <source>
        <dbReference type="EMBL" id="TDT17412.1"/>
    </source>
</evidence>
<dbReference type="SUPFAM" id="SSF54637">
    <property type="entry name" value="Thioesterase/thiol ester dehydrase-isomerase"/>
    <property type="match status" value="2"/>
</dbReference>
<dbReference type="Proteomes" id="UP000294558">
    <property type="component" value="Unassembled WGS sequence"/>
</dbReference>
<dbReference type="Pfam" id="PF01575">
    <property type="entry name" value="MaoC_dehydratas"/>
    <property type="match status" value="1"/>
</dbReference>
<dbReference type="EMBL" id="SOAU01000001">
    <property type="protein sequence ID" value="TDT17412.1"/>
    <property type="molecule type" value="Genomic_DNA"/>
</dbReference>
<sequence>MKPMFDTSQLGPLYEDFSVGATLPPLPSITLTEADNAIYRAITGDQNLLAADRSIAAAVTGNDAGVANPGLALQYSIGQTTMATRQAIANLYYRSVRVLRPVFIGQTLTTTTTVLGLKDSAPKGDQFRGKVWLGITTSSEDGPVVEYERCALVRGRGPGQPGHADDIPGPSDPTPLADVASLVPSWDLGRLPATSWADGESKTDPLRDHVDLAAPLARLTFNQAAVHRDITLTANGRRLVYGGHVQGLAQGSLTRMLPGLAHVVAWDGCDHIGPAFEGDLVEFTHTPVERVDAGSGQLIRFEVIGTKVADGDSGPCDPVDILRWTPVVVAPIG</sequence>
<comment type="caution">
    <text evidence="3">The sequence shown here is derived from an EMBL/GenBank/DDBJ whole genome shotgun (WGS) entry which is preliminary data.</text>
</comment>
<name>A0A4R7I1G4_9ACTN</name>
<dbReference type="AlphaFoldDB" id="A0A4R7I1G4"/>
<dbReference type="PANTHER" id="PTHR43664:SF1">
    <property type="entry name" value="BETA-METHYLMALYL-COA DEHYDRATASE"/>
    <property type="match status" value="1"/>
</dbReference>
<reference evidence="3 4" key="1">
    <citation type="submission" date="2019-03" db="EMBL/GenBank/DDBJ databases">
        <title>Sequencing the genomes of 1000 actinobacteria strains.</title>
        <authorList>
            <person name="Klenk H.-P."/>
        </authorList>
    </citation>
    <scope>NUCLEOTIDE SEQUENCE [LARGE SCALE GENOMIC DNA]</scope>
    <source>
        <strain evidence="3 4">DSM 18936</strain>
    </source>
</reference>
<feature type="domain" description="MaoC-like" evidence="2">
    <location>
        <begin position="26"/>
        <end position="120"/>
    </location>
</feature>
<dbReference type="InterPro" id="IPR029069">
    <property type="entry name" value="HotDog_dom_sf"/>
</dbReference>
<evidence type="ECO:0000313" key="4">
    <source>
        <dbReference type="Proteomes" id="UP000294558"/>
    </source>
</evidence>
<protein>
    <submittedName>
        <fullName evidence="3">Acyl dehydratase</fullName>
    </submittedName>
</protein>
<dbReference type="InterPro" id="IPR052342">
    <property type="entry name" value="MCH/BMMD"/>
</dbReference>
<evidence type="ECO:0000256" key="1">
    <source>
        <dbReference type="ARBA" id="ARBA00005254"/>
    </source>
</evidence>
<dbReference type="InterPro" id="IPR002539">
    <property type="entry name" value="MaoC-like_dom"/>
</dbReference>